<dbReference type="EMBL" id="JACAZE010000023">
    <property type="protein sequence ID" value="KAF7291795.1"/>
    <property type="molecule type" value="Genomic_DNA"/>
</dbReference>
<reference evidence="3" key="1">
    <citation type="submission" date="2020-05" db="EMBL/GenBank/DDBJ databases">
        <title>Mycena genomes resolve the evolution of fungal bioluminescence.</title>
        <authorList>
            <person name="Tsai I.J."/>
        </authorList>
    </citation>
    <scope>NUCLEOTIDE SEQUENCE</scope>
    <source>
        <strain evidence="3">110903Hualien_Pintung</strain>
    </source>
</reference>
<evidence type="ECO:0000259" key="2">
    <source>
        <dbReference type="Pfam" id="PF20152"/>
    </source>
</evidence>
<dbReference type="OrthoDB" id="2803252at2759"/>
<feature type="transmembrane region" description="Helical" evidence="1">
    <location>
        <begin position="54"/>
        <end position="74"/>
    </location>
</feature>
<keyword evidence="1" id="KW-0472">Membrane</keyword>
<feature type="transmembrane region" description="Helical" evidence="1">
    <location>
        <begin position="212"/>
        <end position="231"/>
    </location>
</feature>
<feature type="transmembrane region" description="Helical" evidence="1">
    <location>
        <begin position="167"/>
        <end position="191"/>
    </location>
</feature>
<organism evidence="3 4">
    <name type="scientific">Mycena chlorophos</name>
    <name type="common">Agaric fungus</name>
    <name type="synonym">Agaricus chlorophos</name>
    <dbReference type="NCBI Taxonomy" id="658473"/>
    <lineage>
        <taxon>Eukaryota</taxon>
        <taxon>Fungi</taxon>
        <taxon>Dikarya</taxon>
        <taxon>Basidiomycota</taxon>
        <taxon>Agaricomycotina</taxon>
        <taxon>Agaricomycetes</taxon>
        <taxon>Agaricomycetidae</taxon>
        <taxon>Agaricales</taxon>
        <taxon>Marasmiineae</taxon>
        <taxon>Mycenaceae</taxon>
        <taxon>Mycena</taxon>
    </lineage>
</organism>
<evidence type="ECO:0000313" key="4">
    <source>
        <dbReference type="Proteomes" id="UP000613580"/>
    </source>
</evidence>
<keyword evidence="4" id="KW-1185">Reference proteome</keyword>
<feature type="transmembrane region" description="Helical" evidence="1">
    <location>
        <begin position="20"/>
        <end position="42"/>
    </location>
</feature>
<feature type="domain" description="DUF6534" evidence="2">
    <location>
        <begin position="176"/>
        <end position="262"/>
    </location>
</feature>
<dbReference type="Proteomes" id="UP000613580">
    <property type="component" value="Unassembled WGS sequence"/>
</dbReference>
<evidence type="ECO:0000256" key="1">
    <source>
        <dbReference type="SAM" id="Phobius"/>
    </source>
</evidence>
<accession>A0A8H6S3Y7</accession>
<gene>
    <name evidence="3" type="ORF">HMN09_01239600</name>
</gene>
<dbReference type="PANTHER" id="PTHR40465:SF1">
    <property type="entry name" value="DUF6534 DOMAIN-CONTAINING PROTEIN"/>
    <property type="match status" value="1"/>
</dbReference>
<dbReference type="AlphaFoldDB" id="A0A8H6S3Y7"/>
<dbReference type="InterPro" id="IPR045339">
    <property type="entry name" value="DUF6534"/>
</dbReference>
<dbReference type="PANTHER" id="PTHR40465">
    <property type="entry name" value="CHROMOSOME 1, WHOLE GENOME SHOTGUN SEQUENCE"/>
    <property type="match status" value="1"/>
</dbReference>
<sequence>MAALPVAVAGANLNATYGAWFLALFFETLLYGVGMIQTWLYFQWWDDEWDVRCAVAVVFFLETVQIVFFCASSFNRFVLRFGDLQADLLWEDSLQLLANYLSAFTVQLYFATRIRYLTGSGPNGVFSFRWGFYFIIAMAFTQMAAGTVQTGWTYIVRNFADLEQTKAATTVQTAASLVCDVSITTYLCLFLKRHRNGMPRTHRLLKAVMINAVNRGMLTSLTSAGTMILFLAFPDTFWFFLTLAPNSKLYMISMLSTLNMRGQLTKLFFGPDGVETRNLHDVRMSPSGRPVALSVSDVQFVHPPPGVADSTATDTTKSTGKVEIASIAYPSSDTLSYAAARAV</sequence>
<feature type="transmembrane region" description="Helical" evidence="1">
    <location>
        <begin position="237"/>
        <end position="258"/>
    </location>
</feature>
<evidence type="ECO:0000313" key="3">
    <source>
        <dbReference type="EMBL" id="KAF7291795.1"/>
    </source>
</evidence>
<feature type="transmembrane region" description="Helical" evidence="1">
    <location>
        <begin position="132"/>
        <end position="155"/>
    </location>
</feature>
<proteinExistence type="predicted"/>
<keyword evidence="1" id="KW-1133">Transmembrane helix</keyword>
<feature type="transmembrane region" description="Helical" evidence="1">
    <location>
        <begin position="94"/>
        <end position="111"/>
    </location>
</feature>
<protein>
    <recommendedName>
        <fullName evidence="2">DUF6534 domain-containing protein</fullName>
    </recommendedName>
</protein>
<comment type="caution">
    <text evidence="3">The sequence shown here is derived from an EMBL/GenBank/DDBJ whole genome shotgun (WGS) entry which is preliminary data.</text>
</comment>
<dbReference type="Pfam" id="PF20152">
    <property type="entry name" value="DUF6534"/>
    <property type="match status" value="1"/>
</dbReference>
<name>A0A8H6S3Y7_MYCCL</name>
<keyword evidence="1" id="KW-0812">Transmembrane</keyword>